<comment type="caution">
    <text evidence="2">The sequence shown here is derived from an EMBL/GenBank/DDBJ whole genome shotgun (WGS) entry which is preliminary data.</text>
</comment>
<evidence type="ECO:0000256" key="1">
    <source>
        <dbReference type="SAM" id="Phobius"/>
    </source>
</evidence>
<keyword evidence="1" id="KW-0472">Membrane</keyword>
<name>A0A811UW90_CERCA</name>
<dbReference type="EMBL" id="CAJHJT010000034">
    <property type="protein sequence ID" value="CAD7002265.1"/>
    <property type="molecule type" value="Genomic_DNA"/>
</dbReference>
<dbReference type="AlphaFoldDB" id="A0A811UW90"/>
<dbReference type="Proteomes" id="UP000606786">
    <property type="component" value="Unassembled WGS sequence"/>
</dbReference>
<proteinExistence type="predicted"/>
<gene>
    <name evidence="2" type="ORF">CCAP1982_LOCUS10760</name>
</gene>
<evidence type="ECO:0000313" key="3">
    <source>
        <dbReference type="Proteomes" id="UP000606786"/>
    </source>
</evidence>
<keyword evidence="1" id="KW-1133">Transmembrane helix</keyword>
<evidence type="ECO:0000313" key="2">
    <source>
        <dbReference type="EMBL" id="CAD7002265.1"/>
    </source>
</evidence>
<feature type="transmembrane region" description="Helical" evidence="1">
    <location>
        <begin position="61"/>
        <end position="79"/>
    </location>
</feature>
<organism evidence="2 3">
    <name type="scientific">Ceratitis capitata</name>
    <name type="common">Mediterranean fruit fly</name>
    <name type="synonym">Tephritis capitata</name>
    <dbReference type="NCBI Taxonomy" id="7213"/>
    <lineage>
        <taxon>Eukaryota</taxon>
        <taxon>Metazoa</taxon>
        <taxon>Ecdysozoa</taxon>
        <taxon>Arthropoda</taxon>
        <taxon>Hexapoda</taxon>
        <taxon>Insecta</taxon>
        <taxon>Pterygota</taxon>
        <taxon>Neoptera</taxon>
        <taxon>Endopterygota</taxon>
        <taxon>Diptera</taxon>
        <taxon>Brachycera</taxon>
        <taxon>Muscomorpha</taxon>
        <taxon>Tephritoidea</taxon>
        <taxon>Tephritidae</taxon>
        <taxon>Ceratitis</taxon>
        <taxon>Ceratitis</taxon>
    </lineage>
</organism>
<sequence length="96" mass="10566">MILTWQTNNRISKRGDITTNVELLESLDVPPLPPVLLVLVLVLGTRMAATRKPQKRSMASHGSYLVGLLVAFVCAAHSIHNGCVIYEWQQLAISSI</sequence>
<keyword evidence="1" id="KW-0812">Transmembrane</keyword>
<keyword evidence="3" id="KW-1185">Reference proteome</keyword>
<protein>
    <submittedName>
        <fullName evidence="2">(Mediterranean fruit fly) hypothetical protein</fullName>
    </submittedName>
</protein>
<accession>A0A811UW90</accession>
<reference evidence="2" key="1">
    <citation type="submission" date="2020-11" db="EMBL/GenBank/DDBJ databases">
        <authorList>
            <person name="Whitehead M."/>
        </authorList>
    </citation>
    <scope>NUCLEOTIDE SEQUENCE</scope>
    <source>
        <strain evidence="2">EGII</strain>
    </source>
</reference>